<accession>A0A6I6DYI2</accession>
<dbReference type="InterPro" id="IPR006665">
    <property type="entry name" value="OmpA-like"/>
</dbReference>
<reference evidence="7 8" key="1">
    <citation type="submission" date="2018-09" db="EMBL/GenBank/DDBJ databases">
        <title>Whole genome sequencing of Microbacterium oryzae strain MB-10T.</title>
        <authorList>
            <person name="Das S.K."/>
        </authorList>
    </citation>
    <scope>NUCLEOTIDE SEQUENCE [LARGE SCALE GENOMIC DNA]</scope>
    <source>
        <strain evidence="7 8">MB-10</strain>
    </source>
</reference>
<dbReference type="OrthoDB" id="5166631at2"/>
<sequence>MSESIDANAMQDQRGVSAHARGTSTAPFRARQMQADRMAQTATRWAIGALAGANLPMPVSKYKLDKLWAGGALFSLLNQEAWVARDATAYGLGLTVGLPIGKIGSHTVELPTRSVSVDVSYEQFEAPKPLRFADFNGMSFRFTTATLGLIGGYTRSYLTLWDGPPYFGDQVAYVAFGDWGFALLPGGSVVHGRMQVLDSGSIYGTPAVPRMMPPLNRDDPLPEPFRYMQIAAKEGPSIRLPGDTLFDFDKSAVRREAEPELLYLLDLLNNRRKYAVTIEGHTDLTGTSAYNRDLSLRRAASVKRWLLERKAEGAKDYRVIGYGESRPIASNRTRAGRALNRRVTVTGSWNLVG</sequence>
<dbReference type="Gene3D" id="3.30.1330.60">
    <property type="entry name" value="OmpA-like domain"/>
    <property type="match status" value="1"/>
</dbReference>
<evidence type="ECO:0000256" key="2">
    <source>
        <dbReference type="ARBA" id="ARBA00023136"/>
    </source>
</evidence>
<evidence type="ECO:0000313" key="8">
    <source>
        <dbReference type="Proteomes" id="UP000422989"/>
    </source>
</evidence>
<dbReference type="InterPro" id="IPR050330">
    <property type="entry name" value="Bact_OuterMem_StrucFunc"/>
</dbReference>
<evidence type="ECO:0000313" key="7">
    <source>
        <dbReference type="EMBL" id="QGU27034.1"/>
    </source>
</evidence>
<evidence type="ECO:0000256" key="4">
    <source>
        <dbReference type="PROSITE-ProRule" id="PRU00473"/>
    </source>
</evidence>
<dbReference type="PANTHER" id="PTHR30329">
    <property type="entry name" value="STATOR ELEMENT OF FLAGELLAR MOTOR COMPLEX"/>
    <property type="match status" value="1"/>
</dbReference>
<dbReference type="KEGG" id="moj:D7D94_04660"/>
<dbReference type="AlphaFoldDB" id="A0A6I6DYI2"/>
<organism evidence="7 8">
    <name type="scientific">Microbacterium oryzae</name>
    <dbReference type="NCBI Taxonomy" id="743009"/>
    <lineage>
        <taxon>Bacteria</taxon>
        <taxon>Bacillati</taxon>
        <taxon>Actinomycetota</taxon>
        <taxon>Actinomycetes</taxon>
        <taxon>Micrococcales</taxon>
        <taxon>Microbacteriaceae</taxon>
        <taxon>Microbacterium</taxon>
    </lineage>
</organism>
<dbReference type="Proteomes" id="UP000422989">
    <property type="component" value="Chromosome"/>
</dbReference>
<evidence type="ECO:0000256" key="1">
    <source>
        <dbReference type="ARBA" id="ARBA00004442"/>
    </source>
</evidence>
<dbReference type="CDD" id="cd07185">
    <property type="entry name" value="OmpA_C-like"/>
    <property type="match status" value="1"/>
</dbReference>
<feature type="domain" description="OmpA-like" evidence="6">
    <location>
        <begin position="233"/>
        <end position="351"/>
    </location>
</feature>
<proteinExistence type="predicted"/>
<dbReference type="Pfam" id="PF00691">
    <property type="entry name" value="OmpA"/>
    <property type="match status" value="1"/>
</dbReference>
<evidence type="ECO:0000256" key="5">
    <source>
        <dbReference type="SAM" id="MobiDB-lite"/>
    </source>
</evidence>
<protein>
    <submittedName>
        <fullName evidence="7">OmpA family protein</fullName>
    </submittedName>
</protein>
<dbReference type="PROSITE" id="PS51123">
    <property type="entry name" value="OMPA_2"/>
    <property type="match status" value="1"/>
</dbReference>
<evidence type="ECO:0000256" key="3">
    <source>
        <dbReference type="ARBA" id="ARBA00023237"/>
    </source>
</evidence>
<gene>
    <name evidence="7" type="ORF">D7D94_04660</name>
</gene>
<dbReference type="PANTHER" id="PTHR30329:SF21">
    <property type="entry name" value="LIPOPROTEIN YIAD-RELATED"/>
    <property type="match status" value="1"/>
</dbReference>
<keyword evidence="2 4" id="KW-0472">Membrane</keyword>
<dbReference type="InterPro" id="IPR006664">
    <property type="entry name" value="OMP_bac"/>
</dbReference>
<dbReference type="PRINTS" id="PR01021">
    <property type="entry name" value="OMPADOMAIN"/>
</dbReference>
<dbReference type="EMBL" id="CP032550">
    <property type="protein sequence ID" value="QGU27034.1"/>
    <property type="molecule type" value="Genomic_DNA"/>
</dbReference>
<keyword evidence="8" id="KW-1185">Reference proteome</keyword>
<feature type="region of interest" description="Disordered" evidence="5">
    <location>
        <begin position="1"/>
        <end position="26"/>
    </location>
</feature>
<dbReference type="SUPFAM" id="SSF103088">
    <property type="entry name" value="OmpA-like"/>
    <property type="match status" value="1"/>
</dbReference>
<dbReference type="InterPro" id="IPR036737">
    <property type="entry name" value="OmpA-like_sf"/>
</dbReference>
<comment type="subcellular location">
    <subcellularLocation>
        <location evidence="1">Cell outer membrane</location>
    </subcellularLocation>
</comment>
<keyword evidence="3" id="KW-0998">Cell outer membrane</keyword>
<name>A0A6I6DYI2_9MICO</name>
<evidence type="ECO:0000259" key="6">
    <source>
        <dbReference type="PROSITE" id="PS51123"/>
    </source>
</evidence>
<dbReference type="GO" id="GO:0009279">
    <property type="term" value="C:cell outer membrane"/>
    <property type="evidence" value="ECO:0007669"/>
    <property type="project" value="UniProtKB-SubCell"/>
</dbReference>